<evidence type="ECO:0000313" key="1">
    <source>
        <dbReference type="EMBL" id="SUQ39545.1"/>
    </source>
</evidence>
<name>A0A380SCZ3_YERFR</name>
<gene>
    <name evidence="1" type="ORF">NCTC11470_04587</name>
</gene>
<dbReference type="EMBL" id="UHJA01000002">
    <property type="protein sequence ID" value="SUQ39545.1"/>
    <property type="molecule type" value="Genomic_DNA"/>
</dbReference>
<organism evidence="1 2">
    <name type="scientific">Yersinia frederiksenii</name>
    <dbReference type="NCBI Taxonomy" id="29484"/>
    <lineage>
        <taxon>Bacteria</taxon>
        <taxon>Pseudomonadati</taxon>
        <taxon>Pseudomonadota</taxon>
        <taxon>Gammaproteobacteria</taxon>
        <taxon>Enterobacterales</taxon>
        <taxon>Yersiniaceae</taxon>
        <taxon>Yersinia</taxon>
    </lineage>
</organism>
<dbReference type="AlphaFoldDB" id="A0A380SCZ3"/>
<protein>
    <submittedName>
        <fullName evidence="1">Uncharacterized protein</fullName>
    </submittedName>
</protein>
<reference evidence="1 2" key="1">
    <citation type="submission" date="2018-06" db="EMBL/GenBank/DDBJ databases">
        <authorList>
            <consortium name="Pathogen Informatics"/>
            <person name="Doyle S."/>
        </authorList>
    </citation>
    <scope>NUCLEOTIDE SEQUENCE [LARGE SCALE GENOMIC DNA]</scope>
    <source>
        <strain evidence="1 2">NCTC11470</strain>
    </source>
</reference>
<proteinExistence type="predicted"/>
<sequence>MLLEIEIELIYVLLLFECIIFPALKHNKWAVAATKLTDFLSSLSGVSDTRISFEHAIFLILFVQGYKGFFSFNDIRSIISHLSEF</sequence>
<accession>A0A380SCZ3</accession>
<dbReference type="Proteomes" id="UP000254835">
    <property type="component" value="Unassembled WGS sequence"/>
</dbReference>
<evidence type="ECO:0000313" key="2">
    <source>
        <dbReference type="Proteomes" id="UP000254835"/>
    </source>
</evidence>